<feature type="transmembrane region" description="Helical" evidence="5">
    <location>
        <begin position="201"/>
        <end position="221"/>
    </location>
</feature>
<evidence type="ECO:0000256" key="1">
    <source>
        <dbReference type="ARBA" id="ARBA00004141"/>
    </source>
</evidence>
<dbReference type="AlphaFoldDB" id="A0A3R7PDI3"/>
<feature type="non-terminal residue" evidence="7">
    <location>
        <position position="571"/>
    </location>
</feature>
<dbReference type="GO" id="GO:0016020">
    <property type="term" value="C:membrane"/>
    <property type="evidence" value="ECO:0007669"/>
    <property type="project" value="UniProtKB-SubCell"/>
</dbReference>
<dbReference type="PANTHER" id="PTHR24064">
    <property type="entry name" value="SOLUTE CARRIER FAMILY 22 MEMBER"/>
    <property type="match status" value="1"/>
</dbReference>
<feature type="transmembrane region" description="Helical" evidence="5">
    <location>
        <begin position="550"/>
        <end position="569"/>
    </location>
</feature>
<evidence type="ECO:0000259" key="6">
    <source>
        <dbReference type="PROSITE" id="PS50850"/>
    </source>
</evidence>
<dbReference type="Proteomes" id="UP000283509">
    <property type="component" value="Unassembled WGS sequence"/>
</dbReference>
<dbReference type="InterPro" id="IPR036259">
    <property type="entry name" value="MFS_trans_sf"/>
</dbReference>
<feature type="transmembrane region" description="Helical" evidence="5">
    <location>
        <begin position="260"/>
        <end position="281"/>
    </location>
</feature>
<evidence type="ECO:0000256" key="3">
    <source>
        <dbReference type="ARBA" id="ARBA00022989"/>
    </source>
</evidence>
<keyword evidence="8" id="KW-1185">Reference proteome</keyword>
<feature type="transmembrane region" description="Helical" evidence="5">
    <location>
        <begin position="176"/>
        <end position="195"/>
    </location>
</feature>
<dbReference type="Gene3D" id="1.20.1250.20">
    <property type="entry name" value="MFS general substrate transporter like domains"/>
    <property type="match status" value="1"/>
</dbReference>
<protein>
    <submittedName>
        <fullName evidence="7">Putative organic cation transporter</fullName>
    </submittedName>
</protein>
<evidence type="ECO:0000256" key="2">
    <source>
        <dbReference type="ARBA" id="ARBA00022692"/>
    </source>
</evidence>
<dbReference type="InterPro" id="IPR011701">
    <property type="entry name" value="MFS"/>
</dbReference>
<reference evidence="7 8" key="2">
    <citation type="submission" date="2019-01" db="EMBL/GenBank/DDBJ databases">
        <title>The decoding of complex shrimp genome reveals the adaptation for benthos swimmer, frequently molting mechanism and breeding impact on genome.</title>
        <authorList>
            <person name="Sun Y."/>
            <person name="Gao Y."/>
            <person name="Yu Y."/>
        </authorList>
    </citation>
    <scope>NUCLEOTIDE SEQUENCE [LARGE SCALE GENOMIC DNA]</scope>
    <source>
        <tissue evidence="7">Muscle</tissue>
    </source>
</reference>
<gene>
    <name evidence="7" type="ORF">C7M84_019895</name>
</gene>
<keyword evidence="4 5" id="KW-0472">Membrane</keyword>
<feature type="transmembrane region" description="Helical" evidence="5">
    <location>
        <begin position="20"/>
        <end position="41"/>
    </location>
</feature>
<dbReference type="OrthoDB" id="6884957at2759"/>
<dbReference type="GO" id="GO:0022857">
    <property type="term" value="F:transmembrane transporter activity"/>
    <property type="evidence" value="ECO:0007669"/>
    <property type="project" value="InterPro"/>
</dbReference>
<organism evidence="7 8">
    <name type="scientific">Penaeus vannamei</name>
    <name type="common">Whiteleg shrimp</name>
    <name type="synonym">Litopenaeus vannamei</name>
    <dbReference type="NCBI Taxonomy" id="6689"/>
    <lineage>
        <taxon>Eukaryota</taxon>
        <taxon>Metazoa</taxon>
        <taxon>Ecdysozoa</taxon>
        <taxon>Arthropoda</taxon>
        <taxon>Crustacea</taxon>
        <taxon>Multicrustacea</taxon>
        <taxon>Malacostraca</taxon>
        <taxon>Eumalacostraca</taxon>
        <taxon>Eucarida</taxon>
        <taxon>Decapoda</taxon>
        <taxon>Dendrobranchiata</taxon>
        <taxon>Penaeoidea</taxon>
        <taxon>Penaeidae</taxon>
        <taxon>Penaeus</taxon>
    </lineage>
</organism>
<feature type="domain" description="Major facilitator superfamily (MFS) profile" evidence="6">
    <location>
        <begin position="103"/>
        <end position="571"/>
    </location>
</feature>
<proteinExistence type="predicted"/>
<name>A0A3R7PDI3_PENVA</name>
<dbReference type="InterPro" id="IPR020846">
    <property type="entry name" value="MFS_dom"/>
</dbReference>
<dbReference type="PROSITE" id="PS00216">
    <property type="entry name" value="SUGAR_TRANSPORT_1"/>
    <property type="match status" value="1"/>
</dbReference>
<evidence type="ECO:0000313" key="8">
    <source>
        <dbReference type="Proteomes" id="UP000283509"/>
    </source>
</evidence>
<accession>A0A3R7PDI3</accession>
<evidence type="ECO:0000313" key="7">
    <source>
        <dbReference type="EMBL" id="ROT62269.1"/>
    </source>
</evidence>
<dbReference type="EMBL" id="QCYY01003743">
    <property type="protein sequence ID" value="ROT62269.1"/>
    <property type="molecule type" value="Genomic_DNA"/>
</dbReference>
<reference evidence="7 8" key="1">
    <citation type="submission" date="2018-04" db="EMBL/GenBank/DDBJ databases">
        <authorList>
            <person name="Zhang X."/>
            <person name="Yuan J."/>
            <person name="Li F."/>
            <person name="Xiang J."/>
        </authorList>
    </citation>
    <scope>NUCLEOTIDE SEQUENCE [LARGE SCALE GENOMIC DNA]</scope>
    <source>
        <tissue evidence="7">Muscle</tissue>
    </source>
</reference>
<dbReference type="PROSITE" id="PS50850">
    <property type="entry name" value="MFS"/>
    <property type="match status" value="1"/>
</dbReference>
<dbReference type="Pfam" id="PF07690">
    <property type="entry name" value="MFS_1"/>
    <property type="match status" value="1"/>
</dbReference>
<dbReference type="SUPFAM" id="SSF103473">
    <property type="entry name" value="MFS general substrate transporter"/>
    <property type="match status" value="1"/>
</dbReference>
<feature type="transmembrane region" description="Helical" evidence="5">
    <location>
        <begin position="490"/>
        <end position="510"/>
    </location>
</feature>
<keyword evidence="3 5" id="KW-1133">Transmembrane helix</keyword>
<comment type="subcellular location">
    <subcellularLocation>
        <location evidence="1">Membrane</location>
        <topology evidence="1">Multi-pass membrane protein</topology>
    </subcellularLocation>
</comment>
<comment type="caution">
    <text evidence="7">The sequence shown here is derived from an EMBL/GenBank/DDBJ whole genome shotgun (WGS) entry which is preliminary data.</text>
</comment>
<sequence>MPKYLDFDDVLPHAGEFGTYQWLLFLGLAPFCLNLVLIYVVHIFVSLPPEHHCVFPQALLDADVSNELKRNLSLPVTLDLTGEERYSSCQVYDVDYSQLLQEGVTSANTSWPIRSCDAWTFDLTTSGNYATIVSELSWVCEREWYASISQTVFFVGAIVGGVATGWAADKYGRVPVLVATNFLGAASFLLTATAGSLAEYLVYRFIAGISFDTIFVMMYVLVLEYVGPRRRTLVANLSIALFYTAGTVALPWLAKWVANWRLLCALSAVPMMVSCVAHWILPESARWLLSQGGMPFPRATCISAYLVPSERLSRGGNGPLKKILLVSTAARSPIRLETSSAKQETESASKDDEQKTASVLDLFRTPRLRKTTIAICLLCLKLVAASPPSPLRILPFILHSSDILIFVLAGILPCTSPPRWCPTHHPSSPLASYLPRFTLLMLVSLAYDGHLRNVSNLPLDVFVSFSVTSATELPADTFLVLTLDRWGRRWMAFGTLGLSGVLSVLTLLVADNPLGIAILAVMGRFCVNISYNIGLQYAAELLPTVVRAQGVAAVHIMGYVAALLSPIIVEL</sequence>
<keyword evidence="2 5" id="KW-0812">Transmembrane</keyword>
<dbReference type="InterPro" id="IPR005829">
    <property type="entry name" value="Sugar_transporter_CS"/>
</dbReference>
<feature type="transmembrane region" description="Helical" evidence="5">
    <location>
        <begin position="516"/>
        <end position="538"/>
    </location>
</feature>
<evidence type="ECO:0000256" key="4">
    <source>
        <dbReference type="ARBA" id="ARBA00023136"/>
    </source>
</evidence>
<evidence type="ECO:0000256" key="5">
    <source>
        <dbReference type="SAM" id="Phobius"/>
    </source>
</evidence>
<feature type="transmembrane region" description="Helical" evidence="5">
    <location>
        <begin position="233"/>
        <end position="254"/>
    </location>
</feature>